<dbReference type="EMBL" id="Z47547">
    <property type="protein sequence ID" value="CAA87629.1"/>
    <property type="molecule type" value="Genomic_DNA"/>
</dbReference>
<reference evidence="1" key="1">
    <citation type="journal article" date="1995" name="J. Mol. Biol.">
        <title>Complete sequence of the mitochondrial DNA of the rhodophyte Chondrus crispus (Gigartinales). Gene content and genome organization.</title>
        <authorList>
            <person name="Leblanc C."/>
            <person name="Boyen C."/>
            <person name="Richard O."/>
            <person name="Bonnard G."/>
            <person name="Grienenberger J.M."/>
            <person name="Kloareg B."/>
        </authorList>
    </citation>
    <scope>NUCLEOTIDE SEQUENCE</scope>
    <source>
        <tissue evidence="1">Apices</tissue>
    </source>
</reference>
<name>Q36342_CHOCR</name>
<sequence>MIKTYQISPARANSSYHYLTKFDGVDNKFLEYNSYQFNTLDLNRIFIQIKLNSSSKIDLLTTTILFELLTQQRSLFTSSSKSRFSKFYSLKVTIRKDKILAFLDPYLPTIFLNPIKLFSSLVFKSENINKKLHIFSSNQFVDKLNYNLNVTYFIRISNYLNYEKKLSFLPNI</sequence>
<gene>
    <name evidence="1" type="primary">orf172</name>
</gene>
<protein>
    <submittedName>
        <fullName evidence="1">Orf172 protein</fullName>
    </submittedName>
</protein>
<dbReference type="RefSeq" id="NP_062500.1">
    <property type="nucleotide sequence ID" value="NC_001677.2"/>
</dbReference>
<keyword evidence="1" id="KW-0496">Mitochondrion</keyword>
<dbReference type="PIR" id="S59113">
    <property type="entry name" value="S59113"/>
</dbReference>
<evidence type="ECO:0000313" key="1">
    <source>
        <dbReference type="EMBL" id="CAA87629.1"/>
    </source>
</evidence>
<dbReference type="AlphaFoldDB" id="Q36342"/>
<dbReference type="SUPFAM" id="SSF55282">
    <property type="entry name" value="RL5-like"/>
    <property type="match status" value="1"/>
</dbReference>
<organism evidence="1">
    <name type="scientific">Chondrus crispus</name>
    <name type="common">Carrageen Irish moss</name>
    <name type="synonym">Polymorpha crispa</name>
    <dbReference type="NCBI Taxonomy" id="2769"/>
    <lineage>
        <taxon>Eukaryota</taxon>
        <taxon>Rhodophyta</taxon>
        <taxon>Florideophyceae</taxon>
        <taxon>Rhodymeniophycidae</taxon>
        <taxon>Gigartinales</taxon>
        <taxon>Gigartinaceae</taxon>
        <taxon>Chondrus</taxon>
    </lineage>
</organism>
<proteinExistence type="predicted"/>
<dbReference type="KEGG" id="ccp:ChcroMp21"/>
<geneLocation type="mitochondrion" evidence="1"/>
<dbReference type="GeneID" id="809370"/>
<accession>Q36342</accession>
<dbReference type="InterPro" id="IPR022803">
    <property type="entry name" value="Ribosomal_uL5_dom_sf"/>
</dbReference>